<evidence type="ECO:0000313" key="1">
    <source>
        <dbReference type="EMBL" id="KAK6760779.1"/>
    </source>
</evidence>
<accession>A0ABR1EDL6</accession>
<proteinExistence type="predicted"/>
<dbReference type="EMBL" id="JAVFWL010000006">
    <property type="protein sequence ID" value="KAK6760779.1"/>
    <property type="molecule type" value="Genomic_DNA"/>
</dbReference>
<dbReference type="Proteomes" id="UP001303046">
    <property type="component" value="Unassembled WGS sequence"/>
</dbReference>
<reference evidence="1 2" key="1">
    <citation type="submission" date="2023-08" db="EMBL/GenBank/DDBJ databases">
        <title>A Necator americanus chromosomal reference genome.</title>
        <authorList>
            <person name="Ilik V."/>
            <person name="Petrzelkova K.J."/>
            <person name="Pardy F."/>
            <person name="Fuh T."/>
            <person name="Niatou-Singa F.S."/>
            <person name="Gouil Q."/>
            <person name="Baker L."/>
            <person name="Ritchie M.E."/>
            <person name="Jex A.R."/>
            <person name="Gazzola D."/>
            <person name="Li H."/>
            <person name="Toshio Fujiwara R."/>
            <person name="Zhan B."/>
            <person name="Aroian R.V."/>
            <person name="Pafco B."/>
            <person name="Schwarz E.M."/>
        </authorList>
    </citation>
    <scope>NUCLEOTIDE SEQUENCE [LARGE SCALE GENOMIC DNA]</scope>
    <source>
        <strain evidence="1 2">Aroian</strain>
        <tissue evidence="1">Whole animal</tissue>
    </source>
</reference>
<organism evidence="1 2">
    <name type="scientific">Necator americanus</name>
    <name type="common">Human hookworm</name>
    <dbReference type="NCBI Taxonomy" id="51031"/>
    <lineage>
        <taxon>Eukaryota</taxon>
        <taxon>Metazoa</taxon>
        <taxon>Ecdysozoa</taxon>
        <taxon>Nematoda</taxon>
        <taxon>Chromadorea</taxon>
        <taxon>Rhabditida</taxon>
        <taxon>Rhabditina</taxon>
        <taxon>Rhabditomorpha</taxon>
        <taxon>Strongyloidea</taxon>
        <taxon>Ancylostomatidae</taxon>
        <taxon>Bunostominae</taxon>
        <taxon>Necator</taxon>
    </lineage>
</organism>
<comment type="caution">
    <text evidence="1">The sequence shown here is derived from an EMBL/GenBank/DDBJ whole genome shotgun (WGS) entry which is preliminary data.</text>
</comment>
<keyword evidence="2" id="KW-1185">Reference proteome</keyword>
<sequence length="95" mass="11031">MVSWSKKWDLPLNFFKAVALHSGETPQTPYLCNSTTIQYQEQFRDLEECTRQRPRPTTTPLQNICFATSRIRHASQEKVLEGGYQKVGKSTTNFY</sequence>
<evidence type="ECO:0000313" key="2">
    <source>
        <dbReference type="Proteomes" id="UP001303046"/>
    </source>
</evidence>
<protein>
    <submittedName>
        <fullName evidence="1">Uncharacterized protein</fullName>
    </submittedName>
</protein>
<name>A0ABR1EDL6_NECAM</name>
<gene>
    <name evidence="1" type="primary">Necator_chrX.g22171</name>
    <name evidence="1" type="ORF">RB195_022010</name>
</gene>